<name>A0A4Q7N7F6_9BURK</name>
<organism evidence="7 8">
    <name type="scientific">Pigmentiphaga kullae</name>
    <dbReference type="NCBI Taxonomy" id="151784"/>
    <lineage>
        <taxon>Bacteria</taxon>
        <taxon>Pseudomonadati</taxon>
        <taxon>Pseudomonadota</taxon>
        <taxon>Betaproteobacteria</taxon>
        <taxon>Burkholderiales</taxon>
        <taxon>Alcaligenaceae</taxon>
        <taxon>Pigmentiphaga</taxon>
    </lineage>
</organism>
<keyword evidence="4" id="KW-0029">Amino-acid transport</keyword>
<dbReference type="InterPro" id="IPR028082">
    <property type="entry name" value="Peripla_BP_I"/>
</dbReference>
<feature type="domain" description="Leucine-binding protein" evidence="6">
    <location>
        <begin position="25"/>
        <end position="362"/>
    </location>
</feature>
<evidence type="ECO:0000256" key="1">
    <source>
        <dbReference type="ARBA" id="ARBA00010062"/>
    </source>
</evidence>
<evidence type="ECO:0000313" key="8">
    <source>
        <dbReference type="Proteomes" id="UP000292445"/>
    </source>
</evidence>
<dbReference type="InterPro" id="IPR051010">
    <property type="entry name" value="BCAA_transport"/>
</dbReference>
<keyword evidence="2" id="KW-0813">Transport</keyword>
<dbReference type="PANTHER" id="PTHR30483">
    <property type="entry name" value="LEUCINE-SPECIFIC-BINDING PROTEIN"/>
    <property type="match status" value="1"/>
</dbReference>
<evidence type="ECO:0000256" key="4">
    <source>
        <dbReference type="ARBA" id="ARBA00022970"/>
    </source>
</evidence>
<evidence type="ECO:0000256" key="3">
    <source>
        <dbReference type="ARBA" id="ARBA00022729"/>
    </source>
</evidence>
<gene>
    <name evidence="7" type="ORF">EV675_5903</name>
</gene>
<keyword evidence="3 5" id="KW-0732">Signal</keyword>
<dbReference type="PRINTS" id="PR00337">
    <property type="entry name" value="LEUILEVALBP"/>
</dbReference>
<reference evidence="7 8" key="1">
    <citation type="submission" date="2019-02" db="EMBL/GenBank/DDBJ databases">
        <title>Genomic Encyclopedia of Type Strains, Phase IV (KMG-IV): sequencing the most valuable type-strain genomes for metagenomic binning, comparative biology and taxonomic classification.</title>
        <authorList>
            <person name="Goeker M."/>
        </authorList>
    </citation>
    <scope>NUCLEOTIDE SEQUENCE [LARGE SCALE GENOMIC DNA]</scope>
    <source>
        <strain evidence="7 8">K24</strain>
    </source>
</reference>
<protein>
    <submittedName>
        <fullName evidence="7">Branched-chain amino acid transport system substrate-binding protein</fullName>
    </submittedName>
</protein>
<comment type="similarity">
    <text evidence="1">Belongs to the leucine-binding protein family.</text>
</comment>
<dbReference type="GO" id="GO:0006865">
    <property type="term" value="P:amino acid transport"/>
    <property type="evidence" value="ECO:0007669"/>
    <property type="project" value="UniProtKB-KW"/>
</dbReference>
<dbReference type="Proteomes" id="UP000292445">
    <property type="component" value="Unassembled WGS sequence"/>
</dbReference>
<dbReference type="InterPro" id="IPR000709">
    <property type="entry name" value="Leu_Ile_Val-bd"/>
</dbReference>
<sequence>MPLKALPAAALLAVACTLPAFAQAPVKIGFLGEFSGPQAGLGQDMYDGFMLGIRQAGGKLGGVPVEVLREDTQLKPDVAVQVARKLIEKDKVPIIAGITFSNIMMSVQPLATRREVFVIGTNAGPSPIAGDKCSPYQFIVSRQGDQQAEVLGKYATQRGYRRVVMMAPNYQAGKDVLAGFRRYFKNEVVEEIHTPLDQFDFSAELSRVAAHKPDAVFAFYPGSPGVNFVRQYRQLGLAERTPLMSVAVVDGVSLPALREAALGVLLGSTWGPDLPAEANRRFVSAFEAAYGRTPSEYAATSYDAARLLDTAIGAVKGNVADKPAFMAALKAARFDSVRGNFKFGNNHFPIQDLHVFQVVRDGENQVALKTVETPMKGVQDAYHDGCTMR</sequence>
<dbReference type="PROSITE" id="PS51257">
    <property type="entry name" value="PROKAR_LIPOPROTEIN"/>
    <property type="match status" value="1"/>
</dbReference>
<dbReference type="RefSeq" id="WP_242621659.1">
    <property type="nucleotide sequence ID" value="NZ_SGXC01000004.1"/>
</dbReference>
<proteinExistence type="inferred from homology"/>
<comment type="caution">
    <text evidence="7">The sequence shown here is derived from an EMBL/GenBank/DDBJ whole genome shotgun (WGS) entry which is preliminary data.</text>
</comment>
<evidence type="ECO:0000256" key="5">
    <source>
        <dbReference type="SAM" id="SignalP"/>
    </source>
</evidence>
<feature type="chain" id="PRO_5020696542" evidence="5">
    <location>
        <begin position="23"/>
        <end position="389"/>
    </location>
</feature>
<dbReference type="InterPro" id="IPR028081">
    <property type="entry name" value="Leu-bd"/>
</dbReference>
<keyword evidence="8" id="KW-1185">Reference proteome</keyword>
<accession>A0A4Q7N7F6</accession>
<dbReference type="EMBL" id="SGXC01000004">
    <property type="protein sequence ID" value="RZS77175.1"/>
    <property type="molecule type" value="Genomic_DNA"/>
</dbReference>
<evidence type="ECO:0000313" key="7">
    <source>
        <dbReference type="EMBL" id="RZS77175.1"/>
    </source>
</evidence>
<dbReference type="PANTHER" id="PTHR30483:SF6">
    <property type="entry name" value="PERIPLASMIC BINDING PROTEIN OF ABC TRANSPORTER FOR NATURAL AMINO ACIDS"/>
    <property type="match status" value="1"/>
</dbReference>
<dbReference type="Gene3D" id="3.40.50.2300">
    <property type="match status" value="2"/>
</dbReference>
<dbReference type="SUPFAM" id="SSF53822">
    <property type="entry name" value="Periplasmic binding protein-like I"/>
    <property type="match status" value="1"/>
</dbReference>
<dbReference type="Pfam" id="PF13458">
    <property type="entry name" value="Peripla_BP_6"/>
    <property type="match status" value="1"/>
</dbReference>
<dbReference type="CDD" id="cd06359">
    <property type="entry name" value="PBP1_Nba-like"/>
    <property type="match status" value="1"/>
</dbReference>
<feature type="signal peptide" evidence="5">
    <location>
        <begin position="1"/>
        <end position="22"/>
    </location>
</feature>
<evidence type="ECO:0000256" key="2">
    <source>
        <dbReference type="ARBA" id="ARBA00022448"/>
    </source>
</evidence>
<evidence type="ECO:0000259" key="6">
    <source>
        <dbReference type="Pfam" id="PF13458"/>
    </source>
</evidence>
<dbReference type="AlphaFoldDB" id="A0A4Q7N7F6"/>